<accession>A0ABW2V811</accession>
<name>A0ABW2V811_9BACL</name>
<dbReference type="InterPro" id="IPR050194">
    <property type="entry name" value="Glycosyltransferase_grp1"/>
</dbReference>
<dbReference type="SUPFAM" id="SSF53756">
    <property type="entry name" value="UDP-Glycosyltransferase/glycogen phosphorylase"/>
    <property type="match status" value="1"/>
</dbReference>
<dbReference type="InterPro" id="IPR028098">
    <property type="entry name" value="Glyco_trans_4-like_N"/>
</dbReference>
<dbReference type="CDD" id="cd03801">
    <property type="entry name" value="GT4_PimA-like"/>
    <property type="match status" value="1"/>
</dbReference>
<dbReference type="PANTHER" id="PTHR45947">
    <property type="entry name" value="SULFOQUINOVOSYL TRANSFERASE SQD2"/>
    <property type="match status" value="1"/>
</dbReference>
<gene>
    <name evidence="3" type="ORF">ACFQWB_13490</name>
</gene>
<dbReference type="EC" id="2.4.-.-" evidence="3"/>
<sequence length="399" mass="44972">MKDLRILAVGMGWPTQQPGGLNTYFRAVCTELAAAYEIRGLICCRGEVEPPGGVELYRAERPDAHMFKRQWAFRREAARLMDDPDRPVDLLYAHFSPYSLGPALEARKRNIPVVMTFHGPLAQEVGVEGGGWKKRLLRLYYEQVEKSAYRLADRFVVLSRSFSRILQESYGVPAGKITIVPGATDIDRYKPHENRPEVRRQLGIDPDRPVVLTVRRLMRRMGLLELVEGWESVVRRVPDAQLLIGGKGPLRDDLQREIDSRGLSGSVRLLGYIPEEKLASYYQAADLFVVPTQYLEGFGLITAEAMACGTPVAATRVGGSAEILQPFAPRMLFADKTAEAIGEGLADLLSNRQQWPTPEQCRSYVLSRYTWSHVGHRLKRVFDEVCESENRSVEELIAK</sequence>
<evidence type="ECO:0000259" key="2">
    <source>
        <dbReference type="Pfam" id="PF13439"/>
    </source>
</evidence>
<dbReference type="Proteomes" id="UP001596528">
    <property type="component" value="Unassembled WGS sequence"/>
</dbReference>
<dbReference type="RefSeq" id="WP_138789257.1">
    <property type="nucleotide sequence ID" value="NZ_JBHTGQ010000031.1"/>
</dbReference>
<keyword evidence="3" id="KW-0808">Transferase</keyword>
<evidence type="ECO:0000259" key="1">
    <source>
        <dbReference type="Pfam" id="PF00534"/>
    </source>
</evidence>
<dbReference type="Pfam" id="PF00534">
    <property type="entry name" value="Glycos_transf_1"/>
    <property type="match status" value="1"/>
</dbReference>
<dbReference type="GO" id="GO:0016757">
    <property type="term" value="F:glycosyltransferase activity"/>
    <property type="evidence" value="ECO:0007669"/>
    <property type="project" value="UniProtKB-KW"/>
</dbReference>
<feature type="domain" description="Glycosyl transferase family 1" evidence="1">
    <location>
        <begin position="195"/>
        <end position="363"/>
    </location>
</feature>
<organism evidence="3 4">
    <name type="scientific">Paenibacillus thermoaerophilus</name>
    <dbReference type="NCBI Taxonomy" id="1215385"/>
    <lineage>
        <taxon>Bacteria</taxon>
        <taxon>Bacillati</taxon>
        <taxon>Bacillota</taxon>
        <taxon>Bacilli</taxon>
        <taxon>Bacillales</taxon>
        <taxon>Paenibacillaceae</taxon>
        <taxon>Paenibacillus</taxon>
    </lineage>
</organism>
<keyword evidence="4" id="KW-1185">Reference proteome</keyword>
<protein>
    <submittedName>
        <fullName evidence="3">Glycosyltransferase family 4 protein</fullName>
        <ecNumber evidence="3">2.4.-.-</ecNumber>
    </submittedName>
</protein>
<comment type="caution">
    <text evidence="3">The sequence shown here is derived from an EMBL/GenBank/DDBJ whole genome shotgun (WGS) entry which is preliminary data.</text>
</comment>
<dbReference type="InterPro" id="IPR001296">
    <property type="entry name" value="Glyco_trans_1"/>
</dbReference>
<reference evidence="4" key="1">
    <citation type="journal article" date="2019" name="Int. J. Syst. Evol. Microbiol.">
        <title>The Global Catalogue of Microorganisms (GCM) 10K type strain sequencing project: providing services to taxonomists for standard genome sequencing and annotation.</title>
        <authorList>
            <consortium name="The Broad Institute Genomics Platform"/>
            <consortium name="The Broad Institute Genome Sequencing Center for Infectious Disease"/>
            <person name="Wu L."/>
            <person name="Ma J."/>
        </authorList>
    </citation>
    <scope>NUCLEOTIDE SEQUENCE [LARGE SCALE GENOMIC DNA]</scope>
    <source>
        <strain evidence="4">JCM 18657</strain>
    </source>
</reference>
<dbReference type="EMBL" id="JBHTGQ010000031">
    <property type="protein sequence ID" value="MFC7750935.1"/>
    <property type="molecule type" value="Genomic_DNA"/>
</dbReference>
<proteinExistence type="predicted"/>
<feature type="domain" description="Glycosyltransferase subfamily 4-like N-terminal" evidence="2">
    <location>
        <begin position="18"/>
        <end position="188"/>
    </location>
</feature>
<evidence type="ECO:0000313" key="3">
    <source>
        <dbReference type="EMBL" id="MFC7750935.1"/>
    </source>
</evidence>
<evidence type="ECO:0000313" key="4">
    <source>
        <dbReference type="Proteomes" id="UP001596528"/>
    </source>
</evidence>
<dbReference type="PANTHER" id="PTHR45947:SF3">
    <property type="entry name" value="SULFOQUINOVOSYL TRANSFERASE SQD2"/>
    <property type="match status" value="1"/>
</dbReference>
<dbReference type="Gene3D" id="3.40.50.2000">
    <property type="entry name" value="Glycogen Phosphorylase B"/>
    <property type="match status" value="2"/>
</dbReference>
<keyword evidence="3" id="KW-0328">Glycosyltransferase</keyword>
<dbReference type="Pfam" id="PF13439">
    <property type="entry name" value="Glyco_transf_4"/>
    <property type="match status" value="1"/>
</dbReference>